<feature type="region of interest" description="Disordered" evidence="1">
    <location>
        <begin position="26"/>
        <end position="54"/>
    </location>
</feature>
<dbReference type="Proteomes" id="UP000008783">
    <property type="component" value="Unassembled WGS sequence"/>
</dbReference>
<evidence type="ECO:0000256" key="1">
    <source>
        <dbReference type="SAM" id="MobiDB-lite"/>
    </source>
</evidence>
<sequence>MSFNTEWIPGATFSGRALPDRAVDTSLADASAPRSTDGDSIASEEGSIASNDEAKIANDEATDNNTNDSAASLIDPHAVAFATGSSPPVYRLAALPLGYPENPIEIEDEDSANQPRNNEEVNDYERLNSPRFDPVEIVPFQTTVVDEEDVLHARERINRWFNNHIRHNSRRVLRGRSRRACTAAGPVEPYWTVNELMDSVLEDLDDVLNNVSCFELIHV</sequence>
<dbReference type="EMBL" id="DS989998">
    <property type="protein sequence ID" value="EFP94440.1"/>
    <property type="molecule type" value="Genomic_DNA"/>
</dbReference>
<name>E3NXZ1_PUCGT</name>
<dbReference type="InParanoid" id="E3NXZ1"/>
<reference evidence="3" key="2">
    <citation type="journal article" date="2011" name="Proc. Natl. Acad. Sci. U.S.A.">
        <title>Obligate biotrophy features unraveled by the genomic analysis of rust fungi.</title>
        <authorList>
            <person name="Duplessis S."/>
            <person name="Cuomo C.A."/>
            <person name="Lin Y.-C."/>
            <person name="Aerts A."/>
            <person name="Tisserant E."/>
            <person name="Veneault-Fourrey C."/>
            <person name="Joly D.L."/>
            <person name="Hacquard S."/>
            <person name="Amselem J."/>
            <person name="Cantarel B.L."/>
            <person name="Chiu R."/>
            <person name="Coutinho P.M."/>
            <person name="Feau N."/>
            <person name="Field M."/>
            <person name="Frey P."/>
            <person name="Gelhaye E."/>
            <person name="Goldberg J."/>
            <person name="Grabherr M.G."/>
            <person name="Kodira C.D."/>
            <person name="Kohler A."/>
            <person name="Kuees U."/>
            <person name="Lindquist E.A."/>
            <person name="Lucas S.M."/>
            <person name="Mago R."/>
            <person name="Mauceli E."/>
            <person name="Morin E."/>
            <person name="Murat C."/>
            <person name="Pangilinan J.L."/>
            <person name="Park R."/>
            <person name="Pearson M."/>
            <person name="Quesneville H."/>
            <person name="Rouhier N."/>
            <person name="Sakthikumar S."/>
            <person name="Salamov A.A."/>
            <person name="Schmutz J."/>
            <person name="Selles B."/>
            <person name="Shapiro H."/>
            <person name="Tanguay P."/>
            <person name="Tuskan G.A."/>
            <person name="Henrissat B."/>
            <person name="Van de Peer Y."/>
            <person name="Rouze P."/>
            <person name="Ellis J.G."/>
            <person name="Dodds P.N."/>
            <person name="Schein J.E."/>
            <person name="Zhong S."/>
            <person name="Hamelin R.C."/>
            <person name="Grigoriev I.V."/>
            <person name="Szabo L.J."/>
            <person name="Martin F."/>
        </authorList>
    </citation>
    <scope>NUCLEOTIDE SEQUENCE [LARGE SCALE GENOMIC DNA]</scope>
    <source>
        <strain evidence="3">CRL 75-36-700-3 / race SCCL</strain>
    </source>
</reference>
<dbReference type="HOGENOM" id="CLU_125107_0_0_1"/>
<dbReference type="KEGG" id="pgr:PGTG_20396"/>
<keyword evidence="3" id="KW-1185">Reference proteome</keyword>
<dbReference type="AlphaFoldDB" id="E3NXZ1"/>
<protein>
    <submittedName>
        <fullName evidence="2">Uncharacterized protein</fullName>
    </submittedName>
</protein>
<accession>E3NXZ1</accession>
<dbReference type="GeneID" id="10527733"/>
<evidence type="ECO:0000313" key="2">
    <source>
        <dbReference type="EMBL" id="EFP94440.1"/>
    </source>
</evidence>
<reference key="1">
    <citation type="submission" date="2007-01" db="EMBL/GenBank/DDBJ databases">
        <title>The Genome Sequence of Puccinia graminis f. sp. tritici Strain CRL 75-36-700-3.</title>
        <authorList>
            <consortium name="The Broad Institute Genome Sequencing Platform"/>
            <person name="Birren B."/>
            <person name="Lander E."/>
            <person name="Galagan J."/>
            <person name="Nusbaum C."/>
            <person name="Devon K."/>
            <person name="Cuomo C."/>
            <person name="Jaffe D."/>
            <person name="Butler J."/>
            <person name="Alvarez P."/>
            <person name="Gnerre S."/>
            <person name="Grabherr M."/>
            <person name="Mauceli E."/>
            <person name="Brockman W."/>
            <person name="Young S."/>
            <person name="LaButti K."/>
            <person name="Sykes S."/>
            <person name="DeCaprio D."/>
            <person name="Crawford M."/>
            <person name="Koehrsen M."/>
            <person name="Engels R."/>
            <person name="Montgomery P."/>
            <person name="Pearson M."/>
            <person name="Howarth C."/>
            <person name="Larson L."/>
            <person name="White J."/>
            <person name="Zeng Q."/>
            <person name="Kodira C."/>
            <person name="Yandava C."/>
            <person name="Alvarado L."/>
            <person name="O'Leary S."/>
            <person name="Szabo L."/>
            <person name="Dean R."/>
            <person name="Schein J."/>
        </authorList>
    </citation>
    <scope>NUCLEOTIDE SEQUENCE</scope>
    <source>
        <strain>CRL 75-36-700-3</strain>
    </source>
</reference>
<evidence type="ECO:0000313" key="3">
    <source>
        <dbReference type="Proteomes" id="UP000008783"/>
    </source>
</evidence>
<proteinExistence type="predicted"/>
<dbReference type="RefSeq" id="XP_003338859.1">
    <property type="nucleotide sequence ID" value="XM_003338811.1"/>
</dbReference>
<gene>
    <name evidence="2" type="ORF">PGTG_20396</name>
</gene>
<dbReference type="VEuPathDB" id="FungiDB:PGTG_20396"/>
<organism evidence="2 3">
    <name type="scientific">Puccinia graminis f. sp. tritici (strain CRL 75-36-700-3 / race SCCL)</name>
    <name type="common">Black stem rust fungus</name>
    <dbReference type="NCBI Taxonomy" id="418459"/>
    <lineage>
        <taxon>Eukaryota</taxon>
        <taxon>Fungi</taxon>
        <taxon>Dikarya</taxon>
        <taxon>Basidiomycota</taxon>
        <taxon>Pucciniomycotina</taxon>
        <taxon>Pucciniomycetes</taxon>
        <taxon>Pucciniales</taxon>
        <taxon>Pucciniaceae</taxon>
        <taxon>Puccinia</taxon>
    </lineage>
</organism>